<keyword evidence="3 4" id="KW-0574">Periplasm</keyword>
<protein>
    <recommendedName>
        <fullName evidence="4">Lipopolysaccharide export system protein LptA</fullName>
    </recommendedName>
</protein>
<dbReference type="Proteomes" id="UP001200247">
    <property type="component" value="Unassembled WGS sequence"/>
</dbReference>
<feature type="chain" id="PRO_5044351079" description="Lipopolysaccharide export system protein LptA" evidence="4">
    <location>
        <begin position="25"/>
        <end position="183"/>
    </location>
</feature>
<dbReference type="RefSeq" id="WP_012697493.1">
    <property type="nucleotide sequence ID" value="NZ_CP022115.1"/>
</dbReference>
<dbReference type="GeneID" id="75108649"/>
<gene>
    <name evidence="4 7" type="primary">lptA</name>
    <name evidence="8" type="ORF">LH440_10390</name>
    <name evidence="7" type="ORF">LHGZ1_2081</name>
</gene>
<dbReference type="OrthoDB" id="5294855at2"/>
<reference evidence="9" key="2">
    <citation type="submission" date="2017-06" db="EMBL/GenBank/DDBJ databases">
        <title>Whole genome sequence of Laribacter hongkongensis LHGZ1.</title>
        <authorList>
            <person name="Chen D."/>
            <person name="Wu H."/>
            <person name="Chen J."/>
        </authorList>
    </citation>
    <scope>NUCLEOTIDE SEQUENCE [LARGE SCALE GENOMIC DNA]</scope>
    <source>
        <strain evidence="9">LHGZ1</strain>
    </source>
</reference>
<proteinExistence type="inferred from homology"/>
<evidence type="ECO:0000256" key="3">
    <source>
        <dbReference type="ARBA" id="ARBA00022764"/>
    </source>
</evidence>
<dbReference type="EMBL" id="JAJAXM010000017">
    <property type="protein sequence ID" value="MCG9026298.1"/>
    <property type="molecule type" value="Genomic_DNA"/>
</dbReference>
<evidence type="ECO:0000313" key="9">
    <source>
        <dbReference type="Proteomes" id="UP000197424"/>
    </source>
</evidence>
<feature type="domain" description="Organic solvent tolerance-like N-terminal" evidence="6">
    <location>
        <begin position="35"/>
        <end position="148"/>
    </location>
</feature>
<accession>A0A248LJS9</accession>
<feature type="compositionally biased region" description="Low complexity" evidence="5">
    <location>
        <begin position="154"/>
        <end position="167"/>
    </location>
</feature>
<dbReference type="HAMAP" id="MF_01914">
    <property type="entry name" value="LPS_assembly_LptA"/>
    <property type="match status" value="1"/>
</dbReference>
<evidence type="ECO:0000313" key="7">
    <source>
        <dbReference type="EMBL" id="ASJ24912.1"/>
    </source>
</evidence>
<dbReference type="GO" id="GO:0015920">
    <property type="term" value="P:lipopolysaccharide transport"/>
    <property type="evidence" value="ECO:0007669"/>
    <property type="project" value="UniProtKB-UniRule"/>
</dbReference>
<dbReference type="Pfam" id="PF03968">
    <property type="entry name" value="LptD_N"/>
    <property type="match status" value="1"/>
</dbReference>
<dbReference type="OMA" id="VPTQQME"/>
<comment type="subunit">
    <text evidence="4">Component of the lipopolysaccharide transport and assembly complex.</text>
</comment>
<evidence type="ECO:0000256" key="2">
    <source>
        <dbReference type="ARBA" id="ARBA00022729"/>
    </source>
</evidence>
<dbReference type="EMBL" id="CP022115">
    <property type="protein sequence ID" value="ASJ24912.1"/>
    <property type="molecule type" value="Genomic_DNA"/>
</dbReference>
<dbReference type="InterPro" id="IPR014340">
    <property type="entry name" value="LptA"/>
</dbReference>
<evidence type="ECO:0000256" key="1">
    <source>
        <dbReference type="ARBA" id="ARBA00022448"/>
    </source>
</evidence>
<feature type="signal peptide" evidence="4">
    <location>
        <begin position="1"/>
        <end position="24"/>
    </location>
</feature>
<evidence type="ECO:0000256" key="5">
    <source>
        <dbReference type="SAM" id="MobiDB-lite"/>
    </source>
</evidence>
<reference evidence="8 10" key="4">
    <citation type="submission" date="2021-10" db="EMBL/GenBank/DDBJ databases">
        <title>Whole-genome sequencing analysis of Laribacter hongkongensis: virulence gene profiles, carbohydrate-active enzyme prediction, and antimicrobial resistance characterization.</title>
        <authorList>
            <person name="Yuan P."/>
            <person name="Zhan Y."/>
            <person name="Chen D."/>
        </authorList>
    </citation>
    <scope>NUCLEOTIDE SEQUENCE [LARGE SCALE GENOMIC DNA]</scope>
    <source>
        <strain evidence="8 10">W67</strain>
    </source>
</reference>
<feature type="compositionally biased region" description="Polar residues" evidence="5">
    <location>
        <begin position="171"/>
        <end position="183"/>
    </location>
</feature>
<evidence type="ECO:0000259" key="6">
    <source>
        <dbReference type="Pfam" id="PF03968"/>
    </source>
</evidence>
<dbReference type="PANTHER" id="PTHR36504:SF1">
    <property type="entry name" value="LIPOPOLYSACCHARIDE EXPORT SYSTEM PROTEIN LPTA"/>
    <property type="match status" value="1"/>
</dbReference>
<evidence type="ECO:0000313" key="10">
    <source>
        <dbReference type="Proteomes" id="UP001200247"/>
    </source>
</evidence>
<dbReference type="AlphaFoldDB" id="A0A248LJS9"/>
<keyword evidence="1 4" id="KW-0813">Transport</keyword>
<keyword evidence="2 4" id="KW-0732">Signal</keyword>
<dbReference type="GO" id="GO:0043165">
    <property type="term" value="P:Gram-negative-bacterium-type cell outer membrane assembly"/>
    <property type="evidence" value="ECO:0007669"/>
    <property type="project" value="UniProtKB-UniRule"/>
</dbReference>
<organism evidence="7 9">
    <name type="scientific">Laribacter hongkongensis</name>
    <dbReference type="NCBI Taxonomy" id="168471"/>
    <lineage>
        <taxon>Bacteria</taxon>
        <taxon>Pseudomonadati</taxon>
        <taxon>Pseudomonadota</taxon>
        <taxon>Betaproteobacteria</taxon>
        <taxon>Neisseriales</taxon>
        <taxon>Aquaspirillaceae</taxon>
        <taxon>Laribacter</taxon>
    </lineage>
</organism>
<reference evidence="7" key="1">
    <citation type="journal article" date="2017" name="J. Antimicrob. Chemother.">
        <title>Emergence and genomic analysis of MDR Laribacter hongkongensis strain HLGZ1 from Guangzhou, China.</title>
        <authorList>
            <person name="Wu H.K."/>
            <person name="Chen J.H."/>
            <person name="Yang L."/>
            <person name="Li A.R."/>
            <person name="Su D.H."/>
            <person name="Lin Y.P."/>
            <person name="Chen D.Q."/>
        </authorList>
    </citation>
    <scope>NUCLEOTIDE SEQUENCE</scope>
    <source>
        <strain evidence="7">HLGZ1</strain>
    </source>
</reference>
<dbReference type="GO" id="GO:0009279">
    <property type="term" value="C:cell outer membrane"/>
    <property type="evidence" value="ECO:0007669"/>
    <property type="project" value="TreeGrafter"/>
</dbReference>
<comment type="function">
    <text evidence="4">Involved in the assembly of lipopolysaccharide (LPS). Required for the translocation of LPS from the inner membrane to the outer membrane.</text>
</comment>
<dbReference type="GO" id="GO:0017089">
    <property type="term" value="F:glycolipid transfer activity"/>
    <property type="evidence" value="ECO:0007669"/>
    <property type="project" value="TreeGrafter"/>
</dbReference>
<comment type="similarity">
    <text evidence="4">Belongs to the LptA family.</text>
</comment>
<feature type="region of interest" description="Disordered" evidence="5">
    <location>
        <begin position="152"/>
        <end position="183"/>
    </location>
</feature>
<dbReference type="InterPro" id="IPR005653">
    <property type="entry name" value="OstA-like_N"/>
</dbReference>
<dbReference type="GO" id="GO:0030288">
    <property type="term" value="C:outer membrane-bounded periplasmic space"/>
    <property type="evidence" value="ECO:0007669"/>
    <property type="project" value="TreeGrafter"/>
</dbReference>
<dbReference type="Proteomes" id="UP000197424">
    <property type="component" value="Chromosome"/>
</dbReference>
<reference evidence="7" key="3">
    <citation type="submission" date="2017-06" db="EMBL/GenBank/DDBJ databases">
        <authorList>
            <person name="Kim H.J."/>
            <person name="Triplett B.A."/>
        </authorList>
    </citation>
    <scope>NUCLEOTIDE SEQUENCE</scope>
    <source>
        <strain evidence="7">HLGZ1</strain>
    </source>
</reference>
<name>A0A248LJS9_9NEIS</name>
<dbReference type="NCBIfam" id="TIGR03002">
    <property type="entry name" value="outer_YhbN_LptA"/>
    <property type="match status" value="1"/>
</dbReference>
<dbReference type="PANTHER" id="PTHR36504">
    <property type="entry name" value="LIPOPOLYSACCHARIDE EXPORT SYSTEM PROTEIN LPTA"/>
    <property type="match status" value="1"/>
</dbReference>
<comment type="subcellular location">
    <subcellularLocation>
        <location evidence="4">Periplasm</location>
    </subcellularLocation>
</comment>
<dbReference type="GO" id="GO:0001530">
    <property type="term" value="F:lipopolysaccharide binding"/>
    <property type="evidence" value="ECO:0007669"/>
    <property type="project" value="InterPro"/>
</dbReference>
<dbReference type="InterPro" id="IPR052037">
    <property type="entry name" value="LPS_export_LptA"/>
</dbReference>
<evidence type="ECO:0000313" key="8">
    <source>
        <dbReference type="EMBL" id="MCG9026298.1"/>
    </source>
</evidence>
<evidence type="ECO:0000256" key="4">
    <source>
        <dbReference type="HAMAP-Rule" id="MF_01914"/>
    </source>
</evidence>
<sequence precursor="true">MSRNNLAGFLLISGLAGLSVPAHAEQADRSKPIVIEADRANLDQLKGVTVYEGNVILTQGTARITGNRLVVTEDNAKQQIANVYGNPATFKQRLDADKDGKVEWVDGKGQRIEYDSGKDLVRIWDNGRVTRGGDVVTGNYIVYNAKTEQFEASGQQAGPNGQPQGKGRVTVTIQPRQQQQGTK</sequence>
<dbReference type="Gene3D" id="2.60.450.10">
    <property type="entry name" value="Lipopolysaccharide (LPS) transport protein A like domain"/>
    <property type="match status" value="1"/>
</dbReference>